<dbReference type="InParanoid" id="B3RU84"/>
<dbReference type="EMBL" id="DS985244">
    <property type="protein sequence ID" value="EDV25294.1"/>
    <property type="molecule type" value="Genomic_DNA"/>
</dbReference>
<dbReference type="HOGENOM" id="CLU_779211_0_0_1"/>
<name>B3RU84_TRIAD</name>
<accession>B3RU84</accession>
<keyword evidence="2" id="KW-1185">Reference proteome</keyword>
<dbReference type="Proteomes" id="UP000009022">
    <property type="component" value="Unassembled WGS sequence"/>
</dbReference>
<sequence>MDRLSKIQCGTQQVNISNELINILMASSDDIMYPSQFIAISKERWQQNDQQFGPDLITPIISLFELLAHLKGRDMSAMQKFLRSYSAILCWRHEVLKVNTKSMEKAKYNDSDTIMEATLEENRRCVRSEENMIALLADELCLETSHIFKRMCISELKVKFSILRSTKHLYKLNKNHSMAMTEHYDNTFKPLSYYYWQEDVDNTWNSLDDDKTLENHQFENDNLQSIFNGSLCNSDQNISCSLIGNAPCNKSSVEIDSIITQQSKNCRHDDDYQISPAAEYDFNNLCQTMQGHNIAISSFYKEIANKDKTLIDSKIQQAQPLSTDQIDRKVDVKDDETSTAQKDDCDVQANVGAIII</sequence>
<evidence type="ECO:0000313" key="1">
    <source>
        <dbReference type="EMBL" id="EDV25294.1"/>
    </source>
</evidence>
<dbReference type="AlphaFoldDB" id="B3RU84"/>
<dbReference type="CTD" id="6753009"/>
<dbReference type="GeneID" id="6753009"/>
<gene>
    <name evidence="1" type="ORF">TRIADDRAFT_55192</name>
</gene>
<protein>
    <submittedName>
        <fullName evidence="1">Uncharacterized protein</fullName>
    </submittedName>
</protein>
<organism evidence="1 2">
    <name type="scientific">Trichoplax adhaerens</name>
    <name type="common">Trichoplax reptans</name>
    <dbReference type="NCBI Taxonomy" id="10228"/>
    <lineage>
        <taxon>Eukaryota</taxon>
        <taxon>Metazoa</taxon>
        <taxon>Placozoa</taxon>
        <taxon>Uniplacotomia</taxon>
        <taxon>Trichoplacea</taxon>
        <taxon>Trichoplacidae</taxon>
        <taxon>Trichoplax</taxon>
    </lineage>
</organism>
<proteinExistence type="predicted"/>
<dbReference type="KEGG" id="tad:TRIADDRAFT_55192"/>
<reference evidence="1 2" key="1">
    <citation type="journal article" date="2008" name="Nature">
        <title>The Trichoplax genome and the nature of placozoans.</title>
        <authorList>
            <person name="Srivastava M."/>
            <person name="Begovic E."/>
            <person name="Chapman J."/>
            <person name="Putnam N.H."/>
            <person name="Hellsten U."/>
            <person name="Kawashima T."/>
            <person name="Kuo A."/>
            <person name="Mitros T."/>
            <person name="Salamov A."/>
            <person name="Carpenter M.L."/>
            <person name="Signorovitch A.Y."/>
            <person name="Moreno M.A."/>
            <person name="Kamm K."/>
            <person name="Grimwood J."/>
            <person name="Schmutz J."/>
            <person name="Shapiro H."/>
            <person name="Grigoriev I.V."/>
            <person name="Buss L.W."/>
            <person name="Schierwater B."/>
            <person name="Dellaporta S.L."/>
            <person name="Rokhsar D.S."/>
        </authorList>
    </citation>
    <scope>NUCLEOTIDE SEQUENCE [LARGE SCALE GENOMIC DNA]</scope>
    <source>
        <strain evidence="1 2">Grell-BS-1999</strain>
    </source>
</reference>
<evidence type="ECO:0000313" key="2">
    <source>
        <dbReference type="Proteomes" id="UP000009022"/>
    </source>
</evidence>
<dbReference type="RefSeq" id="XP_002111327.1">
    <property type="nucleotide sequence ID" value="XM_002111291.1"/>
</dbReference>